<dbReference type="AlphaFoldDB" id="A0A6V8LQ38"/>
<dbReference type="SUPFAM" id="SSF52499">
    <property type="entry name" value="Isochorismatase-like hydrolases"/>
    <property type="match status" value="1"/>
</dbReference>
<reference evidence="3 4" key="2">
    <citation type="submission" date="2020-05" db="EMBL/GenBank/DDBJ databases">
        <title>Draft genome sequence of Desulfovibrio sp. strainFSS-1.</title>
        <authorList>
            <person name="Shimoshige H."/>
            <person name="Kobayashi H."/>
            <person name="Maekawa T."/>
        </authorList>
    </citation>
    <scope>NUCLEOTIDE SEQUENCE [LARGE SCALE GENOMIC DNA]</scope>
    <source>
        <strain evidence="3 4">SIID29052-01</strain>
    </source>
</reference>
<dbReference type="InterPro" id="IPR050272">
    <property type="entry name" value="Isochorismatase-like_hydrls"/>
</dbReference>
<feature type="domain" description="Isochorismatase-like" evidence="2">
    <location>
        <begin position="3"/>
        <end position="150"/>
    </location>
</feature>
<dbReference type="RefSeq" id="WP_173080934.1">
    <property type="nucleotide sequence ID" value="NZ_BLTE01000001.1"/>
</dbReference>
<evidence type="ECO:0000259" key="2">
    <source>
        <dbReference type="Pfam" id="PF00857"/>
    </source>
</evidence>
<dbReference type="Gene3D" id="3.40.50.850">
    <property type="entry name" value="Isochorismatase-like"/>
    <property type="match status" value="1"/>
</dbReference>
<dbReference type="PANTHER" id="PTHR43540">
    <property type="entry name" value="PEROXYUREIDOACRYLATE/UREIDOACRYLATE AMIDOHYDROLASE-RELATED"/>
    <property type="match status" value="1"/>
</dbReference>
<keyword evidence="1 3" id="KW-0378">Hydrolase</keyword>
<dbReference type="Pfam" id="PF00857">
    <property type="entry name" value="Isochorismatase"/>
    <property type="match status" value="1"/>
</dbReference>
<organism evidence="3 4">
    <name type="scientific">Fundidesulfovibrio magnetotacticus</name>
    <dbReference type="NCBI Taxonomy" id="2730080"/>
    <lineage>
        <taxon>Bacteria</taxon>
        <taxon>Pseudomonadati</taxon>
        <taxon>Thermodesulfobacteriota</taxon>
        <taxon>Desulfovibrionia</taxon>
        <taxon>Desulfovibrionales</taxon>
        <taxon>Desulfovibrionaceae</taxon>
        <taxon>Fundidesulfovibrio</taxon>
    </lineage>
</organism>
<sequence>MKTALVLIDIQMDYFPGGAMELSGSEAAAAKAGRALGWFREKGWPVVHVQHLSARSGATFFVPGTRGVSFHHYVLPAEGEQVVVKHFPNSFRGTGLQDILDQTDVKRVAFAGMMTHMCVDATVRAAFDLGYQCLVLADACATRDLEFGHEEVKAGKVHAAFLAALGAVYAEIVGVKDMASALE</sequence>
<keyword evidence="4" id="KW-1185">Reference proteome</keyword>
<proteinExistence type="predicted"/>
<accession>A0A6V8LQ38</accession>
<dbReference type="PANTHER" id="PTHR43540:SF1">
    <property type="entry name" value="ISOCHORISMATASE HYDROLASE"/>
    <property type="match status" value="1"/>
</dbReference>
<dbReference type="InterPro" id="IPR036380">
    <property type="entry name" value="Isochorismatase-like_sf"/>
</dbReference>
<evidence type="ECO:0000256" key="1">
    <source>
        <dbReference type="ARBA" id="ARBA00022801"/>
    </source>
</evidence>
<dbReference type="CDD" id="cd01014">
    <property type="entry name" value="nicotinamidase_related"/>
    <property type="match status" value="1"/>
</dbReference>
<comment type="caution">
    <text evidence="3">The sequence shown here is derived from an EMBL/GenBank/DDBJ whole genome shotgun (WGS) entry which is preliminary data.</text>
</comment>
<dbReference type="GO" id="GO:0016787">
    <property type="term" value="F:hydrolase activity"/>
    <property type="evidence" value="ECO:0007669"/>
    <property type="project" value="UniProtKB-KW"/>
</dbReference>
<dbReference type="InterPro" id="IPR000868">
    <property type="entry name" value="Isochorismatase-like_dom"/>
</dbReference>
<gene>
    <name evidence="3" type="primary">sttH</name>
    <name evidence="3" type="ORF">NNJEOMEG_00497</name>
</gene>
<dbReference type="EC" id="3.5.2.19" evidence="3"/>
<dbReference type="EMBL" id="BLTE01000001">
    <property type="protein sequence ID" value="GFK92671.1"/>
    <property type="molecule type" value="Genomic_DNA"/>
</dbReference>
<reference evidence="3 4" key="1">
    <citation type="submission" date="2020-04" db="EMBL/GenBank/DDBJ databases">
        <authorList>
            <consortium name="Desulfovibrio sp. FSS-1 genome sequencing consortium"/>
            <person name="Shimoshige H."/>
            <person name="Kobayashi H."/>
            <person name="Maekawa T."/>
        </authorList>
    </citation>
    <scope>NUCLEOTIDE SEQUENCE [LARGE SCALE GENOMIC DNA]</scope>
    <source>
        <strain evidence="3 4">SIID29052-01</strain>
    </source>
</reference>
<protein>
    <submittedName>
        <fullName evidence="3">Streptothricin hydrolase</fullName>
        <ecNumber evidence="3">3.5.2.19</ecNumber>
    </submittedName>
</protein>
<evidence type="ECO:0000313" key="3">
    <source>
        <dbReference type="EMBL" id="GFK92671.1"/>
    </source>
</evidence>
<name>A0A6V8LQ38_9BACT</name>
<dbReference type="Proteomes" id="UP000494245">
    <property type="component" value="Unassembled WGS sequence"/>
</dbReference>
<evidence type="ECO:0000313" key="4">
    <source>
        <dbReference type="Proteomes" id="UP000494245"/>
    </source>
</evidence>